<reference evidence="3" key="1">
    <citation type="submission" date="2015-10" db="EMBL/GenBank/DDBJ databases">
        <authorList>
            <person name="Gilbert D.G."/>
        </authorList>
    </citation>
    <scope>NUCLEOTIDE SEQUENCE</scope>
</reference>
<name>A0A160VD50_9ZZZZ</name>
<gene>
    <name evidence="3" type="ORF">MGWOODY_Clf66</name>
</gene>
<dbReference type="Gene3D" id="3.40.50.720">
    <property type="entry name" value="NAD(P)-binding Rossmann-like Domain"/>
    <property type="match status" value="1"/>
</dbReference>
<dbReference type="GO" id="GO:0016616">
    <property type="term" value="F:oxidoreductase activity, acting on the CH-OH group of donors, NAD or NADP as acceptor"/>
    <property type="evidence" value="ECO:0007669"/>
    <property type="project" value="TreeGrafter"/>
</dbReference>
<comment type="similarity">
    <text evidence="1">Belongs to the short-chain dehydrogenases/reductases (SDR) family.</text>
</comment>
<sequence>MPVETDLQGRVVVVTGAARGMGRAMVRGFLAEGTKVVAMDLSWDPTGFSGDDDDTFLKELQDRQDDVLVSTVDIRDLQAVEDTYQATIEKFGTVDVLVNNAGLRQRNLFPPTGKVTTLETKDSDWEKMFGVGVFGTLKVTRKFIQPMLERRSGSIISVISGGAMHTAVGGAYVAQRSSSREMPYQSAKAATLTMMFYLADEVRENNVAVNILIPGNARTTGYDEQNDARRAAGEATRSPGRFSMTPNHIVPITLFLAGQDAGTGVTGKCFDVPTWNMEHGLGGPEAWRDPNANRA</sequence>
<dbReference type="PANTHER" id="PTHR42760">
    <property type="entry name" value="SHORT-CHAIN DEHYDROGENASES/REDUCTASES FAMILY MEMBER"/>
    <property type="match status" value="1"/>
</dbReference>
<organism evidence="3">
    <name type="scientific">hydrothermal vent metagenome</name>
    <dbReference type="NCBI Taxonomy" id="652676"/>
    <lineage>
        <taxon>unclassified sequences</taxon>
        <taxon>metagenomes</taxon>
        <taxon>ecological metagenomes</taxon>
    </lineage>
</organism>
<dbReference type="InterPro" id="IPR002347">
    <property type="entry name" value="SDR_fam"/>
</dbReference>
<dbReference type="InterPro" id="IPR036291">
    <property type="entry name" value="NAD(P)-bd_dom_sf"/>
</dbReference>
<evidence type="ECO:0000313" key="3">
    <source>
        <dbReference type="EMBL" id="CUV05953.1"/>
    </source>
</evidence>
<evidence type="ECO:0000256" key="2">
    <source>
        <dbReference type="SAM" id="MobiDB-lite"/>
    </source>
</evidence>
<feature type="region of interest" description="Disordered" evidence="2">
    <location>
        <begin position="222"/>
        <end position="241"/>
    </location>
</feature>
<accession>A0A160VD50</accession>
<dbReference type="SUPFAM" id="SSF51735">
    <property type="entry name" value="NAD(P)-binding Rossmann-fold domains"/>
    <property type="match status" value="1"/>
</dbReference>
<dbReference type="AlphaFoldDB" id="A0A160VD50"/>
<proteinExistence type="inferred from homology"/>
<dbReference type="PRINTS" id="PR00081">
    <property type="entry name" value="GDHRDH"/>
</dbReference>
<protein>
    <submittedName>
        <fullName evidence="3">Short-chain dehydrogenase/reductase in hypothetical Actinobacterial gene cluster</fullName>
    </submittedName>
</protein>
<dbReference type="CDD" id="cd05233">
    <property type="entry name" value="SDR_c"/>
    <property type="match status" value="1"/>
</dbReference>
<dbReference type="PRINTS" id="PR00080">
    <property type="entry name" value="SDRFAMILY"/>
</dbReference>
<dbReference type="Pfam" id="PF00106">
    <property type="entry name" value="adh_short"/>
    <property type="match status" value="1"/>
</dbReference>
<dbReference type="EMBL" id="FAXA01000477">
    <property type="protein sequence ID" value="CUV05953.1"/>
    <property type="molecule type" value="Genomic_DNA"/>
</dbReference>
<evidence type="ECO:0000256" key="1">
    <source>
        <dbReference type="ARBA" id="ARBA00006484"/>
    </source>
</evidence>